<dbReference type="STRING" id="743788.S8DWN6"/>
<dbReference type="EMBL" id="KE504204">
    <property type="protein sequence ID" value="EPS95583.1"/>
    <property type="molecule type" value="Genomic_DNA"/>
</dbReference>
<dbReference type="InterPro" id="IPR036691">
    <property type="entry name" value="Endo/exonu/phosph_ase_sf"/>
</dbReference>
<sequence length="309" mass="34877">MLFGRRMHLINSPDPEHPTAMRGVTIVLNRELVDTSNIQSTVLIPGRALLITTNWHAGKTITILNIYAPNQTAENEAFWRTLEQKLTSRHMRKPDVILGDFNLVEEAVDRIPMKESADAPLTALRSLLSKTNVHDGWRITNATEKAYTYPQRGGPQCSRLDRIYVTEDLLDRSLRWDIEPTGVPTDHCLVSAQLTVAQSPRIGKGRWSMPLHLLTDHNFLEQIARLGEKKLSEAQTCAESQTRTEGSNPQMVLRSFKQAVKEIAQKRLKRKTPKLKAEISRLAARRDKIQNGEDFANDGVAQQMLVSGE</sequence>
<dbReference type="GO" id="GO:0003824">
    <property type="term" value="F:catalytic activity"/>
    <property type="evidence" value="ECO:0007669"/>
    <property type="project" value="InterPro"/>
</dbReference>
<proteinExistence type="predicted"/>
<dbReference type="SUPFAM" id="SSF56219">
    <property type="entry name" value="DNase I-like"/>
    <property type="match status" value="1"/>
</dbReference>
<dbReference type="AlphaFoldDB" id="S8DWN6"/>
<feature type="domain" description="Endonuclease/exonuclease/phosphatase" evidence="1">
    <location>
        <begin position="65"/>
        <end position="187"/>
    </location>
</feature>
<reference evidence="2 3" key="1">
    <citation type="journal article" date="2012" name="Science">
        <title>The Paleozoic origin of enzymatic lignin decomposition reconstructed from 31 fungal genomes.</title>
        <authorList>
            <person name="Floudas D."/>
            <person name="Binder M."/>
            <person name="Riley R."/>
            <person name="Barry K."/>
            <person name="Blanchette R.A."/>
            <person name="Henrissat B."/>
            <person name="Martinez A.T."/>
            <person name="Otillar R."/>
            <person name="Spatafora J.W."/>
            <person name="Yadav J.S."/>
            <person name="Aerts A."/>
            <person name="Benoit I."/>
            <person name="Boyd A."/>
            <person name="Carlson A."/>
            <person name="Copeland A."/>
            <person name="Coutinho P.M."/>
            <person name="de Vries R.P."/>
            <person name="Ferreira P."/>
            <person name="Findley K."/>
            <person name="Foster B."/>
            <person name="Gaskell J."/>
            <person name="Glotzer D."/>
            <person name="Gorecki P."/>
            <person name="Heitman J."/>
            <person name="Hesse C."/>
            <person name="Hori C."/>
            <person name="Igarashi K."/>
            <person name="Jurgens J.A."/>
            <person name="Kallen N."/>
            <person name="Kersten P."/>
            <person name="Kohler A."/>
            <person name="Kuees U."/>
            <person name="Kumar T.K.A."/>
            <person name="Kuo A."/>
            <person name="LaButti K."/>
            <person name="Larrondo L.F."/>
            <person name="Lindquist E."/>
            <person name="Ling A."/>
            <person name="Lombard V."/>
            <person name="Lucas S."/>
            <person name="Lundell T."/>
            <person name="Martin R."/>
            <person name="McLaughlin D.J."/>
            <person name="Morgenstern I."/>
            <person name="Morin E."/>
            <person name="Murat C."/>
            <person name="Nagy L.G."/>
            <person name="Nolan M."/>
            <person name="Ohm R.A."/>
            <person name="Patyshakuliyeva A."/>
            <person name="Rokas A."/>
            <person name="Ruiz-Duenas F.J."/>
            <person name="Sabat G."/>
            <person name="Salamov A."/>
            <person name="Samejima M."/>
            <person name="Schmutz J."/>
            <person name="Slot J.C."/>
            <person name="St John F."/>
            <person name="Stenlid J."/>
            <person name="Sun H."/>
            <person name="Sun S."/>
            <person name="Syed K."/>
            <person name="Tsang A."/>
            <person name="Wiebenga A."/>
            <person name="Young D."/>
            <person name="Pisabarro A."/>
            <person name="Eastwood D.C."/>
            <person name="Martin F."/>
            <person name="Cullen D."/>
            <person name="Grigoriev I.V."/>
            <person name="Hibbett D.S."/>
        </authorList>
    </citation>
    <scope>NUCLEOTIDE SEQUENCE</scope>
    <source>
        <strain evidence="3">FP-58527</strain>
    </source>
</reference>
<keyword evidence="3" id="KW-1185">Reference proteome</keyword>
<evidence type="ECO:0000313" key="2">
    <source>
        <dbReference type="EMBL" id="EPS95583.1"/>
    </source>
</evidence>
<evidence type="ECO:0000259" key="1">
    <source>
        <dbReference type="Pfam" id="PF03372"/>
    </source>
</evidence>
<dbReference type="eggNOG" id="ENOG502SMUP">
    <property type="taxonomic scope" value="Eukaryota"/>
</dbReference>
<accession>S8DWN6</accession>
<dbReference type="OrthoDB" id="2743777at2759"/>
<dbReference type="Gene3D" id="3.60.10.10">
    <property type="entry name" value="Endonuclease/exonuclease/phosphatase"/>
    <property type="match status" value="1"/>
</dbReference>
<organism evidence="2 3">
    <name type="scientific">Fomitopsis schrenkii</name>
    <name type="common">Brown rot fungus</name>
    <dbReference type="NCBI Taxonomy" id="2126942"/>
    <lineage>
        <taxon>Eukaryota</taxon>
        <taxon>Fungi</taxon>
        <taxon>Dikarya</taxon>
        <taxon>Basidiomycota</taxon>
        <taxon>Agaricomycotina</taxon>
        <taxon>Agaricomycetes</taxon>
        <taxon>Polyporales</taxon>
        <taxon>Fomitopsis</taxon>
    </lineage>
</organism>
<dbReference type="HOGENOM" id="CLU_049840_0_0_1"/>
<name>S8DWN6_FOMSC</name>
<dbReference type="InterPro" id="IPR005135">
    <property type="entry name" value="Endo/exonuclease/phosphatase"/>
</dbReference>
<gene>
    <name evidence="2" type="ORF">FOMPIDRAFT_1032806</name>
</gene>
<evidence type="ECO:0000313" key="3">
    <source>
        <dbReference type="Proteomes" id="UP000015241"/>
    </source>
</evidence>
<protein>
    <recommendedName>
        <fullName evidence="1">Endonuclease/exonuclease/phosphatase domain-containing protein</fullName>
    </recommendedName>
</protein>
<dbReference type="Pfam" id="PF03372">
    <property type="entry name" value="Exo_endo_phos"/>
    <property type="match status" value="1"/>
</dbReference>
<dbReference type="Proteomes" id="UP000015241">
    <property type="component" value="Unassembled WGS sequence"/>
</dbReference>
<dbReference type="InParanoid" id="S8DWN6"/>